<gene>
    <name evidence="9" type="ORF">FE263_09130</name>
</gene>
<evidence type="ECO:0000256" key="5">
    <source>
        <dbReference type="ARBA" id="ARBA00023163"/>
    </source>
</evidence>
<dbReference type="Pfam" id="PF08281">
    <property type="entry name" value="Sigma70_r4_2"/>
    <property type="match status" value="1"/>
</dbReference>
<evidence type="ECO:0000256" key="6">
    <source>
        <dbReference type="RuleBase" id="RU000716"/>
    </source>
</evidence>
<keyword evidence="10" id="KW-1185">Reference proteome</keyword>
<dbReference type="PROSITE" id="PS01063">
    <property type="entry name" value="SIGMA70_ECF"/>
    <property type="match status" value="1"/>
</dbReference>
<dbReference type="SUPFAM" id="SSF88659">
    <property type="entry name" value="Sigma3 and sigma4 domains of RNA polymerase sigma factors"/>
    <property type="match status" value="1"/>
</dbReference>
<dbReference type="OrthoDB" id="9780326at2"/>
<dbReference type="InterPro" id="IPR007627">
    <property type="entry name" value="RNA_pol_sigma70_r2"/>
</dbReference>
<keyword evidence="4 6" id="KW-0238">DNA-binding</keyword>
<dbReference type="InterPro" id="IPR013325">
    <property type="entry name" value="RNA_pol_sigma_r2"/>
</dbReference>
<evidence type="ECO:0000259" key="7">
    <source>
        <dbReference type="Pfam" id="PF04542"/>
    </source>
</evidence>
<keyword evidence="2 6" id="KW-0805">Transcription regulation</keyword>
<organism evidence="9 10">
    <name type="scientific">Lichenicoccus roseus</name>
    <dbReference type="NCBI Taxonomy" id="2683649"/>
    <lineage>
        <taxon>Bacteria</taxon>
        <taxon>Pseudomonadati</taxon>
        <taxon>Pseudomonadota</taxon>
        <taxon>Alphaproteobacteria</taxon>
        <taxon>Acetobacterales</taxon>
        <taxon>Acetobacteraceae</taxon>
        <taxon>Lichenicoccus</taxon>
    </lineage>
</organism>
<dbReference type="Gene3D" id="1.10.1740.10">
    <property type="match status" value="1"/>
</dbReference>
<keyword evidence="5 6" id="KW-0804">Transcription</keyword>
<dbReference type="GO" id="GO:0003677">
    <property type="term" value="F:DNA binding"/>
    <property type="evidence" value="ECO:0007669"/>
    <property type="project" value="UniProtKB-KW"/>
</dbReference>
<dbReference type="GO" id="GO:0006352">
    <property type="term" value="P:DNA-templated transcription initiation"/>
    <property type="evidence" value="ECO:0007669"/>
    <property type="project" value="InterPro"/>
</dbReference>
<evidence type="ECO:0000256" key="1">
    <source>
        <dbReference type="ARBA" id="ARBA00010641"/>
    </source>
</evidence>
<dbReference type="InterPro" id="IPR014284">
    <property type="entry name" value="RNA_pol_sigma-70_dom"/>
</dbReference>
<keyword evidence="3 6" id="KW-0731">Sigma factor</keyword>
<evidence type="ECO:0000256" key="2">
    <source>
        <dbReference type="ARBA" id="ARBA00023015"/>
    </source>
</evidence>
<dbReference type="InterPro" id="IPR013324">
    <property type="entry name" value="RNA_pol_sigma_r3/r4-like"/>
</dbReference>
<dbReference type="EMBL" id="VCDI01000002">
    <property type="protein sequence ID" value="TLU73662.1"/>
    <property type="molecule type" value="Genomic_DNA"/>
</dbReference>
<evidence type="ECO:0000313" key="10">
    <source>
        <dbReference type="Proteomes" id="UP000305654"/>
    </source>
</evidence>
<sequence>MAATRPVLAGSRRAAGRLIRFRKPAGPSAAAAFVEDPDAELVARMGQGDEAAFRLLIDRKLPRLHALAQRLLGGAGEADDVAQEALLRAWRQAPRWQPGAARFDTWLHRVALNLCTDIQRKRREVVMAEPPDRADPAPLADQAMQSEETARRVRQALARLPPRQREAIVLQTYQDLSNVEIAAVLEISVEALESLLSRGRRMLRDLLAGG</sequence>
<dbReference type="InterPro" id="IPR000838">
    <property type="entry name" value="RNA_pol_sigma70_ECF_CS"/>
</dbReference>
<dbReference type="AlphaFoldDB" id="A0A5R9J7V6"/>
<dbReference type="PANTHER" id="PTHR43133:SF8">
    <property type="entry name" value="RNA POLYMERASE SIGMA FACTOR HI_1459-RELATED"/>
    <property type="match status" value="1"/>
</dbReference>
<comment type="similarity">
    <text evidence="1 6">Belongs to the sigma-70 factor family. ECF subfamily.</text>
</comment>
<reference evidence="9 10" key="1">
    <citation type="submission" date="2019-05" db="EMBL/GenBank/DDBJ databases">
        <authorList>
            <person name="Pankratov T."/>
            <person name="Grouzdev D."/>
        </authorList>
    </citation>
    <scope>NUCLEOTIDE SEQUENCE [LARGE SCALE GENOMIC DNA]</scope>
    <source>
        <strain evidence="9 10">KEBCLARHB70R</strain>
    </source>
</reference>
<dbReference type="SUPFAM" id="SSF88946">
    <property type="entry name" value="Sigma2 domain of RNA polymerase sigma factors"/>
    <property type="match status" value="1"/>
</dbReference>
<name>A0A5R9J7V6_9PROT</name>
<dbReference type="Gene3D" id="1.10.10.10">
    <property type="entry name" value="Winged helix-like DNA-binding domain superfamily/Winged helix DNA-binding domain"/>
    <property type="match status" value="1"/>
</dbReference>
<feature type="domain" description="RNA polymerase sigma factor 70 region 4 type 2" evidence="8">
    <location>
        <begin position="151"/>
        <end position="203"/>
    </location>
</feature>
<comment type="caution">
    <text evidence="9">The sequence shown here is derived from an EMBL/GenBank/DDBJ whole genome shotgun (WGS) entry which is preliminary data.</text>
</comment>
<dbReference type="InterPro" id="IPR036388">
    <property type="entry name" value="WH-like_DNA-bd_sf"/>
</dbReference>
<accession>A0A5R9J7V6</accession>
<dbReference type="GO" id="GO:0016987">
    <property type="term" value="F:sigma factor activity"/>
    <property type="evidence" value="ECO:0007669"/>
    <property type="project" value="UniProtKB-KW"/>
</dbReference>
<proteinExistence type="inferred from homology"/>
<dbReference type="PANTHER" id="PTHR43133">
    <property type="entry name" value="RNA POLYMERASE ECF-TYPE SIGMA FACTO"/>
    <property type="match status" value="1"/>
</dbReference>
<feature type="domain" description="RNA polymerase sigma-70 region 2" evidence="7">
    <location>
        <begin position="56"/>
        <end position="123"/>
    </location>
</feature>
<dbReference type="Proteomes" id="UP000305654">
    <property type="component" value="Unassembled WGS sequence"/>
</dbReference>
<evidence type="ECO:0000313" key="9">
    <source>
        <dbReference type="EMBL" id="TLU73662.1"/>
    </source>
</evidence>
<dbReference type="NCBIfam" id="NF004113">
    <property type="entry name" value="PRK05602.1"/>
    <property type="match status" value="1"/>
</dbReference>
<evidence type="ECO:0000256" key="3">
    <source>
        <dbReference type="ARBA" id="ARBA00023082"/>
    </source>
</evidence>
<dbReference type="NCBIfam" id="TIGR02937">
    <property type="entry name" value="sigma70-ECF"/>
    <property type="match status" value="1"/>
</dbReference>
<dbReference type="InterPro" id="IPR013249">
    <property type="entry name" value="RNA_pol_sigma70_r4_t2"/>
</dbReference>
<evidence type="ECO:0000259" key="8">
    <source>
        <dbReference type="Pfam" id="PF08281"/>
    </source>
</evidence>
<protein>
    <recommendedName>
        <fullName evidence="6">RNA polymerase sigma factor</fullName>
    </recommendedName>
</protein>
<dbReference type="CDD" id="cd06171">
    <property type="entry name" value="Sigma70_r4"/>
    <property type="match status" value="1"/>
</dbReference>
<dbReference type="Pfam" id="PF04542">
    <property type="entry name" value="Sigma70_r2"/>
    <property type="match status" value="1"/>
</dbReference>
<dbReference type="InterPro" id="IPR039425">
    <property type="entry name" value="RNA_pol_sigma-70-like"/>
</dbReference>
<evidence type="ECO:0000256" key="4">
    <source>
        <dbReference type="ARBA" id="ARBA00023125"/>
    </source>
</evidence>